<dbReference type="Proteomes" id="UP001190700">
    <property type="component" value="Unassembled WGS sequence"/>
</dbReference>
<comment type="caution">
    <text evidence="3">The sequence shown here is derived from an EMBL/GenBank/DDBJ whole genome shotgun (WGS) entry which is preliminary data.</text>
</comment>
<evidence type="ECO:0000313" key="3">
    <source>
        <dbReference type="EMBL" id="KAK3254955.1"/>
    </source>
</evidence>
<feature type="coiled-coil region" evidence="1">
    <location>
        <begin position="83"/>
        <end position="163"/>
    </location>
</feature>
<reference evidence="3 4" key="1">
    <citation type="journal article" date="2015" name="Genome Biol. Evol.">
        <title>Comparative Genomics of a Bacterivorous Green Alga Reveals Evolutionary Causalities and Consequences of Phago-Mixotrophic Mode of Nutrition.</title>
        <authorList>
            <person name="Burns J.A."/>
            <person name="Paasch A."/>
            <person name="Narechania A."/>
            <person name="Kim E."/>
        </authorList>
    </citation>
    <scope>NUCLEOTIDE SEQUENCE [LARGE SCALE GENOMIC DNA]</scope>
    <source>
        <strain evidence="3 4">PLY_AMNH</strain>
    </source>
</reference>
<protein>
    <submittedName>
        <fullName evidence="3">Uncharacterized protein</fullName>
    </submittedName>
</protein>
<keyword evidence="1" id="KW-0175">Coiled coil</keyword>
<accession>A0AAE0F8D5</accession>
<evidence type="ECO:0000256" key="2">
    <source>
        <dbReference type="SAM" id="MobiDB-lite"/>
    </source>
</evidence>
<gene>
    <name evidence="3" type="ORF">CYMTET_35848</name>
</gene>
<proteinExistence type="predicted"/>
<dbReference type="AlphaFoldDB" id="A0AAE0F8D5"/>
<feature type="region of interest" description="Disordered" evidence="2">
    <location>
        <begin position="1"/>
        <end position="73"/>
    </location>
</feature>
<evidence type="ECO:0000313" key="4">
    <source>
        <dbReference type="Proteomes" id="UP001190700"/>
    </source>
</evidence>
<organism evidence="3 4">
    <name type="scientific">Cymbomonas tetramitiformis</name>
    <dbReference type="NCBI Taxonomy" id="36881"/>
    <lineage>
        <taxon>Eukaryota</taxon>
        <taxon>Viridiplantae</taxon>
        <taxon>Chlorophyta</taxon>
        <taxon>Pyramimonadophyceae</taxon>
        <taxon>Pyramimonadales</taxon>
        <taxon>Pyramimonadaceae</taxon>
        <taxon>Cymbomonas</taxon>
    </lineage>
</organism>
<feature type="compositionally biased region" description="Polar residues" evidence="2">
    <location>
        <begin position="1"/>
        <end position="12"/>
    </location>
</feature>
<keyword evidence="4" id="KW-1185">Reference proteome</keyword>
<feature type="non-terminal residue" evidence="3">
    <location>
        <position position="319"/>
    </location>
</feature>
<evidence type="ECO:0000256" key="1">
    <source>
        <dbReference type="SAM" id="Coils"/>
    </source>
</evidence>
<name>A0AAE0F8D5_9CHLO</name>
<dbReference type="EMBL" id="LGRX02022998">
    <property type="protein sequence ID" value="KAK3254955.1"/>
    <property type="molecule type" value="Genomic_DNA"/>
</dbReference>
<sequence>MCDGISPQQLGSSEEGECKPESVGTLQWADEEMRGLSTTSDLESLQALGPPELTSRDASAPDGHLTKPYQDSATRIQENAELILELRNRVRQLGAEMNQQKEKQEEVEKESQLKVKKLQAERERYLRKLQSEKEAVSVVSEENRNKEEALEKLREENLGMRATLGKVEEGSTKGWRYVRLQNKRLQKLHTRQANLQTSRHKQTKARIQAQEQKDRMELQVNPLQQRNLDMSCRLQQQTEWHSNTLRQLTSMEDKLLGERSLLSHLKTQLSAASKQKAEAVEDATHTQLMVNQIFEENTDLQGRFDKLHERHKECCTTLK</sequence>